<protein>
    <recommendedName>
        <fullName evidence="4">Methyltransferase type 11 domain-containing protein</fullName>
    </recommendedName>
</protein>
<sequence>MDKFDSTDNEIFNKLLILKNNKIDFQNDNKDALNMDSYIAQYNENWHISEPPITSHRKILGNAIVFVKKLIKKFGLRWYIQPLIEKQNRHNFGVNKTLNFLLETINELVSTNIELKNELLKVDDKIKILESNYSIIADEKVKFLENQLSTLVDALNTNDGNDLAEKFNYYKFEEIFRGPVAEIKNRQRWYLEYLQGVGKVIDVGCGRGEFLELLTENNIPCQGIDLDEKMVEYCVQKGFEVYHQNLFDFLPNIEDNSLGGIFLSHVIEHITPIELIDMISMSYKKLKPNGVLIMETPNPTSLYIYANSFYQDITHIKPVHPGTLKFICDSAGYKDIKVEFLSSVDPLNKLQVLEEQGEFSDNKSIEMLNSNFEKINNIVFNYQDYCVIAKK</sequence>
<evidence type="ECO:0008006" key="4">
    <source>
        <dbReference type="Google" id="ProtNLM"/>
    </source>
</evidence>
<keyword evidence="3" id="KW-1185">Reference proteome</keyword>
<dbReference type="EMBL" id="JPVQ01000027">
    <property type="protein sequence ID" value="KGR90045.1"/>
    <property type="molecule type" value="Genomic_DNA"/>
</dbReference>
<organism evidence="2 3">
    <name type="scientific">Ureibacillus massiliensis 4400831 = CIP 108448 = CCUG 49529</name>
    <dbReference type="NCBI Taxonomy" id="1211035"/>
    <lineage>
        <taxon>Bacteria</taxon>
        <taxon>Bacillati</taxon>
        <taxon>Bacillota</taxon>
        <taxon>Bacilli</taxon>
        <taxon>Bacillales</taxon>
        <taxon>Caryophanaceae</taxon>
        <taxon>Ureibacillus</taxon>
    </lineage>
</organism>
<dbReference type="AlphaFoldDB" id="A0A0A3J2T9"/>
<dbReference type="InterPro" id="IPR029063">
    <property type="entry name" value="SAM-dependent_MTases_sf"/>
</dbReference>
<proteinExistence type="predicted"/>
<dbReference type="CDD" id="cd02440">
    <property type="entry name" value="AdoMet_MTases"/>
    <property type="match status" value="1"/>
</dbReference>
<feature type="coiled-coil region" evidence="1">
    <location>
        <begin position="98"/>
        <end position="132"/>
    </location>
</feature>
<dbReference type="SUPFAM" id="SSF53335">
    <property type="entry name" value="S-adenosyl-L-methionine-dependent methyltransferases"/>
    <property type="match status" value="1"/>
</dbReference>
<dbReference type="PANTHER" id="PTHR43861">
    <property type="entry name" value="TRANS-ACONITATE 2-METHYLTRANSFERASE-RELATED"/>
    <property type="match status" value="1"/>
</dbReference>
<accession>A0A0A3J2T9</accession>
<dbReference type="Gene3D" id="3.40.50.150">
    <property type="entry name" value="Vaccinia Virus protein VP39"/>
    <property type="match status" value="1"/>
</dbReference>
<dbReference type="Pfam" id="PF13489">
    <property type="entry name" value="Methyltransf_23"/>
    <property type="match status" value="1"/>
</dbReference>
<dbReference type="Proteomes" id="UP000030595">
    <property type="component" value="Unassembled WGS sequence"/>
</dbReference>
<evidence type="ECO:0000313" key="3">
    <source>
        <dbReference type="Proteomes" id="UP000030595"/>
    </source>
</evidence>
<evidence type="ECO:0000313" key="2">
    <source>
        <dbReference type="EMBL" id="KGR90045.1"/>
    </source>
</evidence>
<dbReference type="RefSeq" id="WP_036177848.1">
    <property type="nucleotide sequence ID" value="NZ_AVCZ01000027.1"/>
</dbReference>
<name>A0A0A3J2T9_9BACL</name>
<reference evidence="2 3" key="1">
    <citation type="submission" date="2014-02" db="EMBL/GenBank/DDBJ databases">
        <title>Draft genome sequence of Lysinibacillus massiliensis CCUG 49529.</title>
        <authorList>
            <person name="Zhang F."/>
            <person name="Wang G."/>
            <person name="Zhang L."/>
        </authorList>
    </citation>
    <scope>NUCLEOTIDE SEQUENCE [LARGE SCALE GENOMIC DNA]</scope>
    <source>
        <strain evidence="2 3">CCUG 49529</strain>
    </source>
</reference>
<keyword evidence="1" id="KW-0175">Coiled coil</keyword>
<gene>
    <name evidence="2" type="ORF">CD30_13805</name>
</gene>
<dbReference type="eggNOG" id="COG0500">
    <property type="taxonomic scope" value="Bacteria"/>
</dbReference>
<comment type="caution">
    <text evidence="2">The sequence shown here is derived from an EMBL/GenBank/DDBJ whole genome shotgun (WGS) entry which is preliminary data.</text>
</comment>
<evidence type="ECO:0000256" key="1">
    <source>
        <dbReference type="SAM" id="Coils"/>
    </source>
</evidence>
<dbReference type="OrthoDB" id="9760689at2"/>